<evidence type="ECO:0000256" key="1">
    <source>
        <dbReference type="ARBA" id="ARBA00004123"/>
    </source>
</evidence>
<dbReference type="FunFam" id="1.20.5.170:FF:000020">
    <property type="entry name" value="BZIP transcription factor"/>
    <property type="match status" value="1"/>
</dbReference>
<evidence type="ECO:0000256" key="6">
    <source>
        <dbReference type="SAM" id="MobiDB-lite"/>
    </source>
</evidence>
<sequence>MLPFVLEFLIDVACDQKKRRDQEEAERFALLCSVLARKEGSWQERSSKKKKVFEMASSSGSGTSSGSLSAATAALAAAAGTEEELRALMDQRRAKRMLSNRESARRSRMRKQRHLDDLTAQEAQLRRENAHVATALGLTTQGLLAVDAENAVLRTQAAELAARLQSLNDIIACMNTNAAAAAGAVAAVSLASAADPFLAFDGGATGFDDLLRSCPEMFPLC</sequence>
<dbReference type="Pfam" id="PF00170">
    <property type="entry name" value="bZIP_1"/>
    <property type="match status" value="1"/>
</dbReference>
<dbReference type="InterPro" id="IPR046347">
    <property type="entry name" value="bZIP_sf"/>
</dbReference>
<dbReference type="GO" id="GO:0000976">
    <property type="term" value="F:transcription cis-regulatory region binding"/>
    <property type="evidence" value="ECO:0007669"/>
    <property type="project" value="TreeGrafter"/>
</dbReference>
<accession>A0A5J9VB66</accession>
<protein>
    <recommendedName>
        <fullName evidence="7">BZIP domain-containing protein</fullName>
    </recommendedName>
</protein>
<comment type="subcellular location">
    <subcellularLocation>
        <location evidence="1">Nucleus</location>
    </subcellularLocation>
</comment>
<dbReference type="SMART" id="SM00338">
    <property type="entry name" value="BRLZ"/>
    <property type="match status" value="1"/>
</dbReference>
<evidence type="ECO:0000256" key="5">
    <source>
        <dbReference type="ARBA" id="ARBA00023242"/>
    </source>
</evidence>
<dbReference type="Gene3D" id="1.20.5.170">
    <property type="match status" value="1"/>
</dbReference>
<dbReference type="InterPro" id="IPR004827">
    <property type="entry name" value="bZIP"/>
</dbReference>
<dbReference type="CDD" id="cd14702">
    <property type="entry name" value="bZIP_plant_GBF1"/>
    <property type="match status" value="1"/>
</dbReference>
<keyword evidence="2" id="KW-0805">Transcription regulation</keyword>
<dbReference type="InterPro" id="IPR045314">
    <property type="entry name" value="bZIP_plant_GBF1"/>
</dbReference>
<feature type="domain" description="BZIP" evidence="7">
    <location>
        <begin position="90"/>
        <end position="132"/>
    </location>
</feature>
<dbReference type="PANTHER" id="PTHR45764">
    <property type="entry name" value="BZIP TRANSCRIPTION FACTOR 44"/>
    <property type="match status" value="1"/>
</dbReference>
<organism evidence="8 9">
    <name type="scientific">Eragrostis curvula</name>
    <name type="common">weeping love grass</name>
    <dbReference type="NCBI Taxonomy" id="38414"/>
    <lineage>
        <taxon>Eukaryota</taxon>
        <taxon>Viridiplantae</taxon>
        <taxon>Streptophyta</taxon>
        <taxon>Embryophyta</taxon>
        <taxon>Tracheophyta</taxon>
        <taxon>Spermatophyta</taxon>
        <taxon>Magnoliopsida</taxon>
        <taxon>Liliopsida</taxon>
        <taxon>Poales</taxon>
        <taxon>Poaceae</taxon>
        <taxon>PACMAD clade</taxon>
        <taxon>Chloridoideae</taxon>
        <taxon>Eragrostideae</taxon>
        <taxon>Eragrostidinae</taxon>
        <taxon>Eragrostis</taxon>
    </lineage>
</organism>
<evidence type="ECO:0000256" key="4">
    <source>
        <dbReference type="ARBA" id="ARBA00023163"/>
    </source>
</evidence>
<proteinExistence type="predicted"/>
<dbReference type="GO" id="GO:0003700">
    <property type="term" value="F:DNA-binding transcription factor activity"/>
    <property type="evidence" value="ECO:0007669"/>
    <property type="project" value="InterPro"/>
</dbReference>
<dbReference type="Gramene" id="TVU33512">
    <property type="protein sequence ID" value="TVU33512"/>
    <property type="gene ID" value="EJB05_25335"/>
</dbReference>
<dbReference type="OrthoDB" id="551672at2759"/>
<feature type="non-terminal residue" evidence="8">
    <location>
        <position position="1"/>
    </location>
</feature>
<name>A0A5J9VB66_9POAL</name>
<keyword evidence="5" id="KW-0539">Nucleus</keyword>
<reference evidence="8 9" key="1">
    <citation type="journal article" date="2019" name="Sci. Rep.">
        <title>A high-quality genome of Eragrostis curvula grass provides insights into Poaceae evolution and supports new strategies to enhance forage quality.</title>
        <authorList>
            <person name="Carballo J."/>
            <person name="Santos B.A.C.M."/>
            <person name="Zappacosta D."/>
            <person name="Garbus I."/>
            <person name="Selva J.P."/>
            <person name="Gallo C.A."/>
            <person name="Diaz A."/>
            <person name="Albertini E."/>
            <person name="Caccamo M."/>
            <person name="Echenique V."/>
        </authorList>
    </citation>
    <scope>NUCLEOTIDE SEQUENCE [LARGE SCALE GENOMIC DNA]</scope>
    <source>
        <strain evidence="9">cv. Victoria</strain>
        <tissue evidence="8">Leaf</tissue>
    </source>
</reference>
<dbReference type="PANTHER" id="PTHR45764:SF76">
    <property type="entry name" value="OS02G0132500 PROTEIN"/>
    <property type="match status" value="1"/>
</dbReference>
<keyword evidence="9" id="KW-1185">Reference proteome</keyword>
<evidence type="ECO:0000256" key="3">
    <source>
        <dbReference type="ARBA" id="ARBA00023125"/>
    </source>
</evidence>
<evidence type="ECO:0000256" key="2">
    <source>
        <dbReference type="ARBA" id="ARBA00023015"/>
    </source>
</evidence>
<keyword evidence="3" id="KW-0238">DNA-binding</keyword>
<dbReference type="GO" id="GO:0045893">
    <property type="term" value="P:positive regulation of DNA-templated transcription"/>
    <property type="evidence" value="ECO:0007669"/>
    <property type="project" value="TreeGrafter"/>
</dbReference>
<evidence type="ECO:0000259" key="7">
    <source>
        <dbReference type="PROSITE" id="PS50217"/>
    </source>
</evidence>
<gene>
    <name evidence="8" type="ORF">EJB05_25335</name>
</gene>
<dbReference type="PROSITE" id="PS00036">
    <property type="entry name" value="BZIP_BASIC"/>
    <property type="match status" value="1"/>
</dbReference>
<evidence type="ECO:0000313" key="8">
    <source>
        <dbReference type="EMBL" id="TVU33512.1"/>
    </source>
</evidence>
<comment type="caution">
    <text evidence="8">The sequence shown here is derived from an EMBL/GenBank/DDBJ whole genome shotgun (WGS) entry which is preliminary data.</text>
</comment>
<evidence type="ECO:0000313" key="9">
    <source>
        <dbReference type="Proteomes" id="UP000324897"/>
    </source>
</evidence>
<feature type="region of interest" description="Disordered" evidence="6">
    <location>
        <begin position="93"/>
        <end position="114"/>
    </location>
</feature>
<dbReference type="AlphaFoldDB" id="A0A5J9VB66"/>
<dbReference type="PROSITE" id="PS50217">
    <property type="entry name" value="BZIP"/>
    <property type="match status" value="1"/>
</dbReference>
<dbReference type="Proteomes" id="UP000324897">
    <property type="component" value="Chromosome 1"/>
</dbReference>
<keyword evidence="4" id="KW-0804">Transcription</keyword>
<dbReference type="GO" id="GO:0005634">
    <property type="term" value="C:nucleus"/>
    <property type="evidence" value="ECO:0007669"/>
    <property type="project" value="UniProtKB-SubCell"/>
</dbReference>
<dbReference type="SUPFAM" id="SSF57959">
    <property type="entry name" value="Leucine zipper domain"/>
    <property type="match status" value="1"/>
</dbReference>
<dbReference type="EMBL" id="RWGY01000011">
    <property type="protein sequence ID" value="TVU33512.1"/>
    <property type="molecule type" value="Genomic_DNA"/>
</dbReference>
<dbReference type="GO" id="GO:0046982">
    <property type="term" value="F:protein heterodimerization activity"/>
    <property type="evidence" value="ECO:0007669"/>
    <property type="project" value="UniProtKB-ARBA"/>
</dbReference>